<feature type="region of interest" description="Disordered" evidence="1">
    <location>
        <begin position="1"/>
        <end position="24"/>
    </location>
</feature>
<gene>
    <name evidence="2" type="ORF">JX265_007680</name>
</gene>
<comment type="caution">
    <text evidence="2">The sequence shown here is derived from an EMBL/GenBank/DDBJ whole genome shotgun (WGS) entry which is preliminary data.</text>
</comment>
<protein>
    <submittedName>
        <fullName evidence="2">Uncharacterized protein</fullName>
    </submittedName>
</protein>
<dbReference type="EMBL" id="JAFIMR010000020">
    <property type="protein sequence ID" value="KAI1866379.1"/>
    <property type="molecule type" value="Genomic_DNA"/>
</dbReference>
<dbReference type="Proteomes" id="UP000829685">
    <property type="component" value="Unassembled WGS sequence"/>
</dbReference>
<evidence type="ECO:0000313" key="2">
    <source>
        <dbReference type="EMBL" id="KAI1866379.1"/>
    </source>
</evidence>
<sequence>MPAPGTPQRQQPHAQMPSPPTTKRATKIVTLKLGSTNGVTKYREMFETLQCRRITKKAPKAPKTIAEVAKFHPTASIKACTVAIHPFWRGPRLDGLYHEWLDDLYDHDMPPIIRRINKFRGFPQKDDPEFNPDTYQMYKDLHATKKFDDEFGEYLPYLSKYFESVGNDFAQHSMKLDQYYQHVLKSEEGCKDFFDGSADEWITGGLAHDVHLLSVPPSASVVDGWPAEQASIPFDDYKASLEGRFQDPRTFDAVRKEAYSRIICQEVWVVDSPVSVYYEEEPTVFASGLFVSQHPDGINGQSPGLIFYHRPSVIDPEENLLTEDGIKVESPATPPMSSIPRYVSPAGELMCPQNIPDSDDVAQIRARTDIDALAAAIGYSLTSPPLGPELDHLLNIHDKEEPRLTGYPELHTPTRHQHHDDSDSDDYGPWASKEPVRALHSSLGYGSRKRKRDSNHSGRQRTCTKRRRRGRGKGKSRCKTSRDDDSDGDYAPPVQDDLDLDVQKEEKKLEALPSKLRTGTVRKSGQKQTQRDFAKDPGTVGSA</sequence>
<reference evidence="2" key="1">
    <citation type="submission" date="2021-03" db="EMBL/GenBank/DDBJ databases">
        <title>Revisited historic fungal species revealed as producer of novel bioactive compounds through whole genome sequencing and comparative genomics.</title>
        <authorList>
            <person name="Vignolle G.A."/>
            <person name="Hochenegger N."/>
            <person name="Mach R.L."/>
            <person name="Mach-Aigner A.R."/>
            <person name="Javad Rahimi M."/>
            <person name="Salim K.A."/>
            <person name="Chan C.M."/>
            <person name="Lim L.B.L."/>
            <person name="Cai F."/>
            <person name="Druzhinina I.S."/>
            <person name="U'Ren J.M."/>
            <person name="Derntl C."/>
        </authorList>
    </citation>
    <scope>NUCLEOTIDE SEQUENCE</scope>
    <source>
        <strain evidence="2">TUCIM 5799</strain>
    </source>
</reference>
<evidence type="ECO:0000313" key="3">
    <source>
        <dbReference type="Proteomes" id="UP000829685"/>
    </source>
</evidence>
<accession>A0A9Q0AMS2</accession>
<organism evidence="2 3">
    <name type="scientific">Neoarthrinium moseri</name>
    <dbReference type="NCBI Taxonomy" id="1658444"/>
    <lineage>
        <taxon>Eukaryota</taxon>
        <taxon>Fungi</taxon>
        <taxon>Dikarya</taxon>
        <taxon>Ascomycota</taxon>
        <taxon>Pezizomycotina</taxon>
        <taxon>Sordariomycetes</taxon>
        <taxon>Xylariomycetidae</taxon>
        <taxon>Amphisphaeriales</taxon>
        <taxon>Apiosporaceae</taxon>
        <taxon>Neoarthrinium</taxon>
    </lineage>
</organism>
<feature type="compositionally biased region" description="Basic residues" evidence="1">
    <location>
        <begin position="447"/>
        <end position="479"/>
    </location>
</feature>
<proteinExistence type="predicted"/>
<name>A0A9Q0AMS2_9PEZI</name>
<evidence type="ECO:0000256" key="1">
    <source>
        <dbReference type="SAM" id="MobiDB-lite"/>
    </source>
</evidence>
<feature type="compositionally biased region" description="Basic and acidic residues" evidence="1">
    <location>
        <begin position="501"/>
        <end position="510"/>
    </location>
</feature>
<keyword evidence="3" id="KW-1185">Reference proteome</keyword>
<feature type="region of interest" description="Disordered" evidence="1">
    <location>
        <begin position="404"/>
        <end position="543"/>
    </location>
</feature>
<dbReference type="OrthoDB" id="4777194at2759"/>
<dbReference type="AlphaFoldDB" id="A0A9Q0AMS2"/>